<dbReference type="AlphaFoldDB" id="A0A7C9LW91"/>
<dbReference type="InterPro" id="IPR029063">
    <property type="entry name" value="SAM-dependent_MTases_sf"/>
</dbReference>
<evidence type="ECO:0000313" key="9">
    <source>
        <dbReference type="EMBL" id="MUV13365.1"/>
    </source>
</evidence>
<proteinExistence type="inferred from homology"/>
<evidence type="ECO:0000259" key="8">
    <source>
        <dbReference type="Pfam" id="PF01555"/>
    </source>
</evidence>
<keyword evidence="10" id="KW-1185">Reference proteome</keyword>
<dbReference type="EC" id="2.1.1.72" evidence="2"/>
<dbReference type="Gene3D" id="3.40.50.150">
    <property type="entry name" value="Vaccinia Virus protein VP39"/>
    <property type="match status" value="1"/>
</dbReference>
<dbReference type="InterPro" id="IPR002052">
    <property type="entry name" value="DNA_methylase_N6_adenine_CS"/>
</dbReference>
<dbReference type="InterPro" id="IPR002295">
    <property type="entry name" value="N4/N6-MTase_EcoPI_Mod-like"/>
</dbReference>
<name>A0A7C9LW91_9GAMM</name>
<feature type="domain" description="DNA methylase N-4/N-6" evidence="8">
    <location>
        <begin position="68"/>
        <end position="393"/>
    </location>
</feature>
<sequence length="600" mass="67675">MSKQKLELTWIGKEKRPRLEPRILLEDPERSYHAKHRVTDSDVFDNKLIFGDNLLALKALEHEFAGKVKCVYIDPPFNTQQAFDHYDDGYEHSIWLGLIRDRVESIRRLLSDDGTLFVHIDDNELGYLIVLLDEIFGRRNRIGVITFKQSSASGPKAINPGLVTTNNYILYYAKNKDAWSPNRVFVPGPRDDRYSKYIENYDHDFRDWHLTGLREAFLRSNRLHAWDEAKAKFADKLEAKLTEFVVANAHRVVRTARVAPKDVNESAREALSQSTADRTKVYRSKREDRDDYYFLGGEQLVFYKAKTRIIDGEATTASPLTNLWDDLLSNNLHNEGGVSFPNGKKPEGLIKRCLELATKPGDIVLDSFAGSGTTGAVAHKMGRRWIMLELGEHCDTHIIPRLRKVIDGEDLSGVTKAVGWPGGGGFRYYRLAPSLIVDDRWGNPVINPEYNSAMLTEALTKLEGFSYAPSEAIWWRHGHSSERDFIYVTTQNLSADQLQALSEEVGSDKSLLVCCSAFHAVTAAQAATRWPNLTLKKIPKMVLARCEWGHDDYSLNVTNLPVATPDPVVPTVPATGSRSRRTPANEDQGDIFGQNVGEDA</sequence>
<dbReference type="EMBL" id="WOXT01000001">
    <property type="protein sequence ID" value="MUV13365.1"/>
    <property type="molecule type" value="Genomic_DNA"/>
</dbReference>
<evidence type="ECO:0000256" key="2">
    <source>
        <dbReference type="ARBA" id="ARBA00011900"/>
    </source>
</evidence>
<comment type="similarity">
    <text evidence="1">Belongs to the N(4)/N(6)-methyltransferase family.</text>
</comment>
<accession>A0A7C9LW91</accession>
<keyword evidence="4 9" id="KW-0808">Transferase</keyword>
<comment type="caution">
    <text evidence="9">The sequence shown here is derived from an EMBL/GenBank/DDBJ whole genome shotgun (WGS) entry which is preliminary data.</text>
</comment>
<evidence type="ECO:0000256" key="4">
    <source>
        <dbReference type="ARBA" id="ARBA00022679"/>
    </source>
</evidence>
<keyword evidence="3 9" id="KW-0489">Methyltransferase</keyword>
<organism evidence="9 10">
    <name type="scientific">Noviluteimonas gilva</name>
    <dbReference type="NCBI Taxonomy" id="2682097"/>
    <lineage>
        <taxon>Bacteria</taxon>
        <taxon>Pseudomonadati</taxon>
        <taxon>Pseudomonadota</taxon>
        <taxon>Gammaproteobacteria</taxon>
        <taxon>Lysobacterales</taxon>
        <taxon>Lysobacteraceae</taxon>
        <taxon>Noviluteimonas</taxon>
    </lineage>
</organism>
<comment type="catalytic activity">
    <reaction evidence="6">
        <text>a 2'-deoxyadenosine in DNA + S-adenosyl-L-methionine = an N(6)-methyl-2'-deoxyadenosine in DNA + S-adenosyl-L-homocysteine + H(+)</text>
        <dbReference type="Rhea" id="RHEA:15197"/>
        <dbReference type="Rhea" id="RHEA-COMP:12418"/>
        <dbReference type="Rhea" id="RHEA-COMP:12419"/>
        <dbReference type="ChEBI" id="CHEBI:15378"/>
        <dbReference type="ChEBI" id="CHEBI:57856"/>
        <dbReference type="ChEBI" id="CHEBI:59789"/>
        <dbReference type="ChEBI" id="CHEBI:90615"/>
        <dbReference type="ChEBI" id="CHEBI:90616"/>
        <dbReference type="EC" id="2.1.1.72"/>
    </reaction>
</comment>
<dbReference type="PIRSF" id="PIRSF015855">
    <property type="entry name" value="TypeIII_Mtase_mKpnI"/>
    <property type="match status" value="1"/>
</dbReference>
<dbReference type="RefSeq" id="WP_156640517.1">
    <property type="nucleotide sequence ID" value="NZ_WOXT01000001.1"/>
</dbReference>
<evidence type="ECO:0000313" key="10">
    <source>
        <dbReference type="Proteomes" id="UP000479692"/>
    </source>
</evidence>
<dbReference type="Proteomes" id="UP000479692">
    <property type="component" value="Unassembled WGS sequence"/>
</dbReference>
<dbReference type="GO" id="GO:0008170">
    <property type="term" value="F:N-methyltransferase activity"/>
    <property type="evidence" value="ECO:0007669"/>
    <property type="project" value="InterPro"/>
</dbReference>
<dbReference type="GO" id="GO:0003677">
    <property type="term" value="F:DNA binding"/>
    <property type="evidence" value="ECO:0007669"/>
    <property type="project" value="InterPro"/>
</dbReference>
<feature type="compositionally biased region" description="Low complexity" evidence="7">
    <location>
        <begin position="566"/>
        <end position="575"/>
    </location>
</feature>
<evidence type="ECO:0000256" key="7">
    <source>
        <dbReference type="SAM" id="MobiDB-lite"/>
    </source>
</evidence>
<evidence type="ECO:0000256" key="1">
    <source>
        <dbReference type="ARBA" id="ARBA00006594"/>
    </source>
</evidence>
<evidence type="ECO:0000256" key="3">
    <source>
        <dbReference type="ARBA" id="ARBA00022603"/>
    </source>
</evidence>
<dbReference type="GO" id="GO:0009007">
    <property type="term" value="F:site-specific DNA-methyltransferase (adenine-specific) activity"/>
    <property type="evidence" value="ECO:0007669"/>
    <property type="project" value="UniProtKB-EC"/>
</dbReference>
<gene>
    <name evidence="9" type="ORF">GN331_04000</name>
</gene>
<protein>
    <recommendedName>
        <fullName evidence="2">site-specific DNA-methyltransferase (adenine-specific)</fullName>
        <ecNumber evidence="2">2.1.1.72</ecNumber>
    </recommendedName>
</protein>
<dbReference type="InterPro" id="IPR002941">
    <property type="entry name" value="DNA_methylase_N4/N6"/>
</dbReference>
<dbReference type="PRINTS" id="PR00506">
    <property type="entry name" value="D21N6MTFRASE"/>
</dbReference>
<reference evidence="9 10" key="1">
    <citation type="submission" date="2019-12" db="EMBL/GenBank/DDBJ databases">
        <authorList>
            <person name="Xu J."/>
        </authorList>
    </citation>
    <scope>NUCLEOTIDE SEQUENCE [LARGE SCALE GENOMIC DNA]</scope>
    <source>
        <strain evidence="9 10">HX-5-24</strain>
    </source>
</reference>
<evidence type="ECO:0000256" key="5">
    <source>
        <dbReference type="ARBA" id="ARBA00022691"/>
    </source>
</evidence>
<dbReference type="SUPFAM" id="SSF53335">
    <property type="entry name" value="S-adenosyl-L-methionine-dependent methyltransferases"/>
    <property type="match status" value="1"/>
</dbReference>
<dbReference type="Pfam" id="PF01555">
    <property type="entry name" value="N6_N4_Mtase"/>
    <property type="match status" value="1"/>
</dbReference>
<keyword evidence="5" id="KW-0949">S-adenosyl-L-methionine</keyword>
<feature type="region of interest" description="Disordered" evidence="7">
    <location>
        <begin position="566"/>
        <end position="600"/>
    </location>
</feature>
<evidence type="ECO:0000256" key="6">
    <source>
        <dbReference type="ARBA" id="ARBA00047942"/>
    </source>
</evidence>
<dbReference type="GO" id="GO:0032259">
    <property type="term" value="P:methylation"/>
    <property type="evidence" value="ECO:0007669"/>
    <property type="project" value="UniProtKB-KW"/>
</dbReference>
<dbReference type="PROSITE" id="PS00092">
    <property type="entry name" value="N6_MTASE"/>
    <property type="match status" value="1"/>
</dbReference>